<keyword evidence="4" id="KW-1185">Reference proteome</keyword>
<reference evidence="4" key="1">
    <citation type="submission" date="2018-02" db="EMBL/GenBank/DDBJ databases">
        <title>Genome sequencing of Solimonas sp. HR-BB.</title>
        <authorList>
            <person name="Lee Y."/>
            <person name="Jeon C.O."/>
        </authorList>
    </citation>
    <scope>NUCLEOTIDE SEQUENCE [LARGE SCALE GENOMIC DNA]</scope>
    <source>
        <strain evidence="4">HR-U</strain>
    </source>
</reference>
<feature type="transmembrane region" description="Helical" evidence="1">
    <location>
        <begin position="30"/>
        <end position="52"/>
    </location>
</feature>
<accession>A0A2S7ILK4</accession>
<comment type="caution">
    <text evidence="3">The sequence shown here is derived from an EMBL/GenBank/DDBJ whole genome shotgun (WGS) entry which is preliminary data.</text>
</comment>
<keyword evidence="1" id="KW-0472">Membrane</keyword>
<organism evidence="3 4">
    <name type="scientific">Siphonobacter curvatus</name>
    <dbReference type="NCBI Taxonomy" id="2094562"/>
    <lineage>
        <taxon>Bacteria</taxon>
        <taxon>Pseudomonadati</taxon>
        <taxon>Bacteroidota</taxon>
        <taxon>Cytophagia</taxon>
        <taxon>Cytophagales</taxon>
        <taxon>Cytophagaceae</taxon>
        <taxon>Siphonobacter</taxon>
    </lineage>
</organism>
<feature type="transmembrane region" description="Helical" evidence="1">
    <location>
        <begin position="64"/>
        <end position="83"/>
    </location>
</feature>
<evidence type="ECO:0000313" key="3">
    <source>
        <dbReference type="EMBL" id="PQA58440.1"/>
    </source>
</evidence>
<feature type="domain" description="EamA" evidence="2">
    <location>
        <begin position="1"/>
        <end position="136"/>
    </location>
</feature>
<dbReference type="GO" id="GO:0016020">
    <property type="term" value="C:membrane"/>
    <property type="evidence" value="ECO:0007669"/>
    <property type="project" value="InterPro"/>
</dbReference>
<gene>
    <name evidence="3" type="ORF">C5O19_01840</name>
</gene>
<name>A0A2S7ILK4_9BACT</name>
<dbReference type="AlphaFoldDB" id="A0A2S7ILK4"/>
<sequence>MWIVFALLAALSAAIVVIFSKIGVKDVDSNLAFAIQSVLIIIVAWSVVAWQGSLSQVTRIERRTWVFLILAGIITCLSSLFSFRALKLGDAGKVSPITNLSFVLALIFGIVFLKEKINWVVIAGAVLMAIGGVMIATARE</sequence>
<dbReference type="Gene3D" id="1.10.3730.20">
    <property type="match status" value="1"/>
</dbReference>
<proteinExistence type="predicted"/>
<evidence type="ECO:0000313" key="4">
    <source>
        <dbReference type="Proteomes" id="UP000239590"/>
    </source>
</evidence>
<keyword evidence="1" id="KW-0812">Transmembrane</keyword>
<dbReference type="EMBL" id="PTRA01000001">
    <property type="protein sequence ID" value="PQA58440.1"/>
    <property type="molecule type" value="Genomic_DNA"/>
</dbReference>
<evidence type="ECO:0000259" key="2">
    <source>
        <dbReference type="Pfam" id="PF00892"/>
    </source>
</evidence>
<keyword evidence="1" id="KW-1133">Transmembrane helix</keyword>
<evidence type="ECO:0000256" key="1">
    <source>
        <dbReference type="SAM" id="Phobius"/>
    </source>
</evidence>
<protein>
    <recommendedName>
        <fullName evidence="2">EamA domain-containing protein</fullName>
    </recommendedName>
</protein>
<dbReference type="OrthoDB" id="9806718at2"/>
<dbReference type="InterPro" id="IPR037185">
    <property type="entry name" value="EmrE-like"/>
</dbReference>
<dbReference type="InterPro" id="IPR000620">
    <property type="entry name" value="EamA_dom"/>
</dbReference>
<feature type="transmembrane region" description="Helical" evidence="1">
    <location>
        <begin position="120"/>
        <end position="138"/>
    </location>
</feature>
<dbReference type="SUPFAM" id="SSF103481">
    <property type="entry name" value="Multidrug resistance efflux transporter EmrE"/>
    <property type="match status" value="1"/>
</dbReference>
<dbReference type="RefSeq" id="WP_104709658.1">
    <property type="nucleotide sequence ID" value="NZ_PTRA01000001.1"/>
</dbReference>
<dbReference type="Pfam" id="PF00892">
    <property type="entry name" value="EamA"/>
    <property type="match status" value="1"/>
</dbReference>
<feature type="transmembrane region" description="Helical" evidence="1">
    <location>
        <begin position="95"/>
        <end position="113"/>
    </location>
</feature>
<dbReference type="Proteomes" id="UP000239590">
    <property type="component" value="Unassembled WGS sequence"/>
</dbReference>